<evidence type="ECO:0000256" key="6">
    <source>
        <dbReference type="ARBA" id="ARBA00022918"/>
    </source>
</evidence>
<dbReference type="PROSITE" id="PS50879">
    <property type="entry name" value="RNASE_H_1"/>
    <property type="match status" value="1"/>
</dbReference>
<dbReference type="AlphaFoldDB" id="A0A6P4CRP0"/>
<dbReference type="Pfam" id="PF13456">
    <property type="entry name" value="RVT_3"/>
    <property type="match status" value="1"/>
</dbReference>
<dbReference type="GO" id="GO:0003964">
    <property type="term" value="F:RNA-directed DNA polymerase activity"/>
    <property type="evidence" value="ECO:0007669"/>
    <property type="project" value="UniProtKB-KW"/>
</dbReference>
<keyword evidence="6" id="KW-0695">RNA-directed DNA polymerase</keyword>
<keyword evidence="2" id="KW-0548">Nucleotidyltransferase</keyword>
<accession>A0A6P4CRP0</accession>
<dbReference type="PANTHER" id="PTHR48475:SF2">
    <property type="entry name" value="RIBONUCLEASE H"/>
    <property type="match status" value="1"/>
</dbReference>
<evidence type="ECO:0000256" key="2">
    <source>
        <dbReference type="ARBA" id="ARBA00022695"/>
    </source>
</evidence>
<feature type="domain" description="RNase H type-1" evidence="7">
    <location>
        <begin position="95"/>
        <end position="223"/>
    </location>
</feature>
<dbReference type="SUPFAM" id="SSF53098">
    <property type="entry name" value="Ribonuclease H-like"/>
    <property type="match status" value="1"/>
</dbReference>
<sequence length="362" mass="41433">MLQGPELKYQKLEKFNYALIVASRRLQPYFQSHTIRVRTNQPMKQILQKTDVVGKMVQWAIELSEFNFKYKTHTAIKTQCLTDFVAEYARDQEETSVTWELYVDGSSNRVGSDAGIILVNEKGTQIKVSLKFEFPASNNQAEYKALIVVLKLANVVGATKVVVFSNSQVVTSQINGKYQVKDPNMKRYLEKTMDLRRFPEIEVRHITRKLNNRADALSKLASTKPGEKNRSLIQETLQELLVTKTDTKLDVLEVSGLDLGWMTPLIEYLKFDILPEEQKEAKKIRREVENYTLVRNILYRRGISTPLLKCVPTSKAEEVLDEVHSGICGNHLGARSLAKTVIRAGFFWPILQRDATDFVKKC</sequence>
<evidence type="ECO:0000313" key="8">
    <source>
        <dbReference type="Proteomes" id="UP000515211"/>
    </source>
</evidence>
<reference evidence="9" key="2">
    <citation type="submission" date="2025-08" db="UniProtKB">
        <authorList>
            <consortium name="RefSeq"/>
        </authorList>
    </citation>
    <scope>IDENTIFICATION</scope>
    <source>
        <tissue evidence="9">Whole plant</tissue>
    </source>
</reference>
<keyword evidence="3" id="KW-0540">Nuclease</keyword>
<dbReference type="InterPro" id="IPR041373">
    <property type="entry name" value="RT_RNaseH"/>
</dbReference>
<dbReference type="Proteomes" id="UP000515211">
    <property type="component" value="Chromosome 3"/>
</dbReference>
<reference evidence="8" key="1">
    <citation type="journal article" date="2016" name="Nat. Genet.">
        <title>The genome sequences of Arachis duranensis and Arachis ipaensis, the diploid ancestors of cultivated peanut.</title>
        <authorList>
            <person name="Bertioli D.J."/>
            <person name="Cannon S.B."/>
            <person name="Froenicke L."/>
            <person name="Huang G."/>
            <person name="Farmer A.D."/>
            <person name="Cannon E.K."/>
            <person name="Liu X."/>
            <person name="Gao D."/>
            <person name="Clevenger J."/>
            <person name="Dash S."/>
            <person name="Ren L."/>
            <person name="Moretzsohn M.C."/>
            <person name="Shirasawa K."/>
            <person name="Huang W."/>
            <person name="Vidigal B."/>
            <person name="Abernathy B."/>
            <person name="Chu Y."/>
            <person name="Niederhuth C.E."/>
            <person name="Umale P."/>
            <person name="Araujo A.C."/>
            <person name="Kozik A."/>
            <person name="Kim K.D."/>
            <person name="Burow M.D."/>
            <person name="Varshney R.K."/>
            <person name="Wang X."/>
            <person name="Zhang X."/>
            <person name="Barkley N."/>
            <person name="Guimaraes P.M."/>
            <person name="Isobe S."/>
            <person name="Guo B."/>
            <person name="Liao B."/>
            <person name="Stalker H.T."/>
            <person name="Schmitz R.J."/>
            <person name="Scheffler B.E."/>
            <person name="Leal-Bertioli S.C."/>
            <person name="Xun X."/>
            <person name="Jackson S.A."/>
            <person name="Michelmore R."/>
            <person name="Ozias-Akins P."/>
        </authorList>
    </citation>
    <scope>NUCLEOTIDE SEQUENCE [LARGE SCALE GENOMIC DNA]</scope>
    <source>
        <strain evidence="8">cv. V14167</strain>
    </source>
</reference>
<dbReference type="Gene3D" id="1.10.340.70">
    <property type="match status" value="1"/>
</dbReference>
<dbReference type="CDD" id="cd09279">
    <property type="entry name" value="RNase_HI_like"/>
    <property type="match status" value="1"/>
</dbReference>
<protein>
    <submittedName>
        <fullName evidence="9">Uncharacterized protein LOC107480024</fullName>
    </submittedName>
</protein>
<name>A0A6P4CRP0_ARADU</name>
<evidence type="ECO:0000256" key="1">
    <source>
        <dbReference type="ARBA" id="ARBA00022679"/>
    </source>
</evidence>
<keyword evidence="8" id="KW-1185">Reference proteome</keyword>
<dbReference type="InterPro" id="IPR041588">
    <property type="entry name" value="Integrase_H2C2"/>
</dbReference>
<dbReference type="KEGG" id="adu:107480024"/>
<keyword evidence="5" id="KW-0378">Hydrolase</keyword>
<dbReference type="GO" id="GO:0004523">
    <property type="term" value="F:RNA-DNA hybrid ribonuclease activity"/>
    <property type="evidence" value="ECO:0007669"/>
    <property type="project" value="InterPro"/>
</dbReference>
<keyword evidence="1" id="KW-0808">Transferase</keyword>
<organism evidence="8 9">
    <name type="scientific">Arachis duranensis</name>
    <name type="common">Wild peanut</name>
    <dbReference type="NCBI Taxonomy" id="130453"/>
    <lineage>
        <taxon>Eukaryota</taxon>
        <taxon>Viridiplantae</taxon>
        <taxon>Streptophyta</taxon>
        <taxon>Embryophyta</taxon>
        <taxon>Tracheophyta</taxon>
        <taxon>Spermatophyta</taxon>
        <taxon>Magnoliopsida</taxon>
        <taxon>eudicotyledons</taxon>
        <taxon>Gunneridae</taxon>
        <taxon>Pentapetalae</taxon>
        <taxon>rosids</taxon>
        <taxon>fabids</taxon>
        <taxon>Fabales</taxon>
        <taxon>Fabaceae</taxon>
        <taxon>Papilionoideae</taxon>
        <taxon>50 kb inversion clade</taxon>
        <taxon>dalbergioids sensu lato</taxon>
        <taxon>Dalbergieae</taxon>
        <taxon>Pterocarpus clade</taxon>
        <taxon>Arachis</taxon>
    </lineage>
</organism>
<evidence type="ECO:0000259" key="7">
    <source>
        <dbReference type="PROSITE" id="PS50879"/>
    </source>
</evidence>
<dbReference type="InterPro" id="IPR036397">
    <property type="entry name" value="RNaseH_sf"/>
</dbReference>
<dbReference type="Pfam" id="PF17921">
    <property type="entry name" value="Integrase_H2C2"/>
    <property type="match status" value="1"/>
</dbReference>
<dbReference type="PANTHER" id="PTHR48475">
    <property type="entry name" value="RIBONUCLEASE H"/>
    <property type="match status" value="1"/>
</dbReference>
<dbReference type="Pfam" id="PF17917">
    <property type="entry name" value="RT_RNaseH"/>
    <property type="match status" value="1"/>
</dbReference>
<dbReference type="InterPro" id="IPR002156">
    <property type="entry name" value="RNaseH_domain"/>
</dbReference>
<dbReference type="Gene3D" id="3.30.420.10">
    <property type="entry name" value="Ribonuclease H-like superfamily/Ribonuclease H"/>
    <property type="match status" value="1"/>
</dbReference>
<gene>
    <name evidence="9" type="primary">LOC107480024</name>
</gene>
<evidence type="ECO:0000256" key="4">
    <source>
        <dbReference type="ARBA" id="ARBA00022759"/>
    </source>
</evidence>
<dbReference type="GO" id="GO:0003676">
    <property type="term" value="F:nucleic acid binding"/>
    <property type="evidence" value="ECO:0007669"/>
    <property type="project" value="InterPro"/>
</dbReference>
<keyword evidence="4" id="KW-0255">Endonuclease</keyword>
<dbReference type="InterPro" id="IPR012337">
    <property type="entry name" value="RNaseH-like_sf"/>
</dbReference>
<evidence type="ECO:0000256" key="3">
    <source>
        <dbReference type="ARBA" id="ARBA00022722"/>
    </source>
</evidence>
<dbReference type="GeneID" id="107480024"/>
<proteinExistence type="predicted"/>
<evidence type="ECO:0000313" key="9">
    <source>
        <dbReference type="RefSeq" id="XP_015955632.1"/>
    </source>
</evidence>
<dbReference type="RefSeq" id="XP_015955632.1">
    <property type="nucleotide sequence ID" value="XM_016100146.1"/>
</dbReference>
<evidence type="ECO:0000256" key="5">
    <source>
        <dbReference type="ARBA" id="ARBA00022801"/>
    </source>
</evidence>